<comment type="caution">
    <text evidence="2">The sequence shown here is derived from an EMBL/GenBank/DDBJ whole genome shotgun (WGS) entry which is preliminary data.</text>
</comment>
<keyword evidence="1" id="KW-0732">Signal</keyword>
<name>A0A6I4SWD6_9SPHN</name>
<sequence>MVAGPLALLAAGLSGSLPAAAAQESVAAPAQQLTYADLASLVDASAVVARVRVADQVAVEPERSPGLAPGKVRLYLETGTEALLKAPEAQGESLKYLVDVPLGAKGKVPKLKKLSFIVFAQAVPSRPGELQLVAPDAQLPADPTTEARVRAVIAELSAPDAPPRITGVRDAMSVAGNLAGESETQLFLDTANGTPVSLTVVRRPGMAPAWGVSWTEIVDQAARPPERGTAAWYRLACFLPRELPDKAYLQRDNASRAQARADYTLVIDQLGQCSRTR</sequence>
<protein>
    <submittedName>
        <fullName evidence="2">Uncharacterized protein</fullName>
    </submittedName>
</protein>
<reference evidence="2 3" key="1">
    <citation type="submission" date="2019-12" db="EMBL/GenBank/DDBJ databases">
        <title>Genomic-based taxomic classification of the family Erythrobacteraceae.</title>
        <authorList>
            <person name="Xu L."/>
        </authorList>
    </citation>
    <scope>NUCLEOTIDE SEQUENCE [LARGE SCALE GENOMIC DNA]</scope>
    <source>
        <strain evidence="2 3">MCCC 1K01500</strain>
    </source>
</reference>
<organism evidence="2 3">
    <name type="scientific">Croceibacterium salegens</name>
    <dbReference type="NCBI Taxonomy" id="1737568"/>
    <lineage>
        <taxon>Bacteria</taxon>
        <taxon>Pseudomonadati</taxon>
        <taxon>Pseudomonadota</taxon>
        <taxon>Alphaproteobacteria</taxon>
        <taxon>Sphingomonadales</taxon>
        <taxon>Erythrobacteraceae</taxon>
        <taxon>Croceibacterium</taxon>
    </lineage>
</organism>
<gene>
    <name evidence="2" type="ORF">GRI89_12375</name>
</gene>
<evidence type="ECO:0000313" key="3">
    <source>
        <dbReference type="Proteomes" id="UP000433652"/>
    </source>
</evidence>
<dbReference type="AlphaFoldDB" id="A0A6I4SWD6"/>
<accession>A0A6I4SWD6</accession>
<dbReference type="Proteomes" id="UP000433652">
    <property type="component" value="Unassembled WGS sequence"/>
</dbReference>
<evidence type="ECO:0000256" key="1">
    <source>
        <dbReference type="SAM" id="SignalP"/>
    </source>
</evidence>
<proteinExistence type="predicted"/>
<feature type="signal peptide" evidence="1">
    <location>
        <begin position="1"/>
        <end position="21"/>
    </location>
</feature>
<dbReference type="EMBL" id="WTYM01000048">
    <property type="protein sequence ID" value="MXO60335.1"/>
    <property type="molecule type" value="Genomic_DNA"/>
</dbReference>
<keyword evidence="3" id="KW-1185">Reference proteome</keyword>
<feature type="chain" id="PRO_5026106563" evidence="1">
    <location>
        <begin position="22"/>
        <end position="277"/>
    </location>
</feature>
<evidence type="ECO:0000313" key="2">
    <source>
        <dbReference type="EMBL" id="MXO60335.1"/>
    </source>
</evidence>